<keyword evidence="7" id="KW-0032">Aminotransferase</keyword>
<dbReference type="EC" id="4.4.1.13" evidence="2"/>
<dbReference type="NCBIfam" id="TIGR04350">
    <property type="entry name" value="C_S_lyase_PatB"/>
    <property type="match status" value="1"/>
</dbReference>
<dbReference type="InterPro" id="IPR015424">
    <property type="entry name" value="PyrdxlP-dep_Trfase"/>
</dbReference>
<dbReference type="InterPro" id="IPR004839">
    <property type="entry name" value="Aminotransferase_I/II_large"/>
</dbReference>
<evidence type="ECO:0000313" key="8">
    <source>
        <dbReference type="Proteomes" id="UP000030647"/>
    </source>
</evidence>
<reference evidence="8" key="1">
    <citation type="journal article" date="2013" name="Genome Announc.">
        <title>Whole-Genome Sequencing of Lactobacillus shenzhenensis Strain LY-73T.</title>
        <authorList>
            <person name="Lin Z."/>
            <person name="Liu Z."/>
            <person name="Yang R."/>
            <person name="Zou Y."/>
            <person name="Wan D."/>
            <person name="Chen J."/>
            <person name="Guo M."/>
            <person name="Zhao J."/>
            <person name="Fang C."/>
            <person name="Yang R."/>
            <person name="Liu F."/>
        </authorList>
    </citation>
    <scope>NUCLEOTIDE SEQUENCE [LARGE SCALE GENOMIC DNA]</scope>
    <source>
        <strain evidence="8">LY-73</strain>
    </source>
</reference>
<dbReference type="Proteomes" id="UP000030647">
    <property type="component" value="Unassembled WGS sequence"/>
</dbReference>
<comment type="similarity">
    <text evidence="5">Belongs to the class-II pyridoxal-phosphate-dependent aminotransferase family. MalY/PatB cystathionine beta-lyase subfamily.</text>
</comment>
<keyword evidence="8" id="KW-1185">Reference proteome</keyword>
<evidence type="ECO:0000256" key="3">
    <source>
        <dbReference type="ARBA" id="ARBA00022898"/>
    </source>
</evidence>
<dbReference type="SUPFAM" id="SSF53383">
    <property type="entry name" value="PLP-dependent transferases"/>
    <property type="match status" value="1"/>
</dbReference>
<dbReference type="Gene3D" id="3.90.1150.10">
    <property type="entry name" value="Aspartate Aminotransferase, domain 1"/>
    <property type="match status" value="1"/>
</dbReference>
<dbReference type="eggNOG" id="COG1168">
    <property type="taxonomic scope" value="Bacteria"/>
</dbReference>
<dbReference type="PANTHER" id="PTHR43525:SF1">
    <property type="entry name" value="PROTEIN MALY"/>
    <property type="match status" value="1"/>
</dbReference>
<dbReference type="GO" id="GO:0030170">
    <property type="term" value="F:pyridoxal phosphate binding"/>
    <property type="evidence" value="ECO:0007669"/>
    <property type="project" value="InterPro"/>
</dbReference>
<dbReference type="OrthoDB" id="9802872at2"/>
<evidence type="ECO:0000256" key="2">
    <source>
        <dbReference type="ARBA" id="ARBA00012224"/>
    </source>
</evidence>
<evidence type="ECO:0000313" key="7">
    <source>
        <dbReference type="EMBL" id="ERL64756.1"/>
    </source>
</evidence>
<dbReference type="STRING" id="1231336.L248_0675"/>
<dbReference type="AlphaFoldDB" id="U4TIW1"/>
<dbReference type="CDD" id="cd00609">
    <property type="entry name" value="AAT_like"/>
    <property type="match status" value="1"/>
</dbReference>
<gene>
    <name evidence="7" type="ORF">L248_0675</name>
</gene>
<dbReference type="EMBL" id="KI271593">
    <property type="protein sequence ID" value="ERL64756.1"/>
    <property type="molecule type" value="Genomic_DNA"/>
</dbReference>
<dbReference type="InterPro" id="IPR015422">
    <property type="entry name" value="PyrdxlP-dep_Trfase_small"/>
</dbReference>
<keyword evidence="3" id="KW-0663">Pyridoxal phosphate</keyword>
<accession>U4TIW1</accession>
<keyword evidence="4" id="KW-0456">Lyase</keyword>
<dbReference type="RefSeq" id="WP_022530007.1">
    <property type="nucleotide sequence ID" value="NZ_KI271593.1"/>
</dbReference>
<comment type="cofactor">
    <cofactor evidence="1">
        <name>pyridoxal 5'-phosphate</name>
        <dbReference type="ChEBI" id="CHEBI:597326"/>
    </cofactor>
</comment>
<evidence type="ECO:0000256" key="1">
    <source>
        <dbReference type="ARBA" id="ARBA00001933"/>
    </source>
</evidence>
<dbReference type="InterPro" id="IPR027619">
    <property type="entry name" value="C-S_lyase_PatB-like"/>
</dbReference>
<evidence type="ECO:0000256" key="5">
    <source>
        <dbReference type="ARBA" id="ARBA00037974"/>
    </source>
</evidence>
<dbReference type="PANTHER" id="PTHR43525">
    <property type="entry name" value="PROTEIN MALY"/>
    <property type="match status" value="1"/>
</dbReference>
<dbReference type="GO" id="GO:0047804">
    <property type="term" value="F:cysteine-S-conjugate beta-lyase activity"/>
    <property type="evidence" value="ECO:0007669"/>
    <property type="project" value="UniProtKB-EC"/>
</dbReference>
<evidence type="ECO:0000256" key="4">
    <source>
        <dbReference type="ARBA" id="ARBA00023239"/>
    </source>
</evidence>
<dbReference type="InterPro" id="IPR051798">
    <property type="entry name" value="Class-II_PLP-Dep_Aminotrans"/>
</dbReference>
<evidence type="ECO:0000259" key="6">
    <source>
        <dbReference type="Pfam" id="PF00155"/>
    </source>
</evidence>
<dbReference type="GO" id="GO:0008483">
    <property type="term" value="F:transaminase activity"/>
    <property type="evidence" value="ECO:0007669"/>
    <property type="project" value="UniProtKB-KW"/>
</dbReference>
<sequence>MTYDFTTVPPRRGTNSIKWDVPDTALPMWIADMDFPAAPEIIAAMQAKVSAGIFGYEEIPPAFFTAAAQWNHRQHHLDYPTDWMLFAIGVMPAINAIIRRLTNPGDRIVIQPPVYNMFFSAITDNGRRIAANDLVYDRAAGTFAIDFADLERKLADPVTTMMLLCNPQNPVGKIWTRDELLQIASLCRRYHVTLVSDEIHRDLVLGDRDYTSLAALPESMIQHAMTLFSPTKTFNMAGLHSAVVTVPNPVLRASVTTALHVGWVAEPNLLAVPGTIAAYTAGGPWLSALKGQLRQNITTAVAYLAEHAPQIKVIVPEASYLLWLDCGAVTTDSQRLTAFLTKHAGVVPAAGTDYGAAGKQFLRLNIACPPALLNEGLDRLAMGLAAFRD</sequence>
<name>U4TIW1_9LACO</name>
<dbReference type="InterPro" id="IPR015421">
    <property type="entry name" value="PyrdxlP-dep_Trfase_major"/>
</dbReference>
<dbReference type="HOGENOM" id="CLU_017584_15_0_9"/>
<protein>
    <recommendedName>
        <fullName evidence="2">cysteine-S-conjugate beta-lyase</fullName>
        <ecNumber evidence="2">4.4.1.13</ecNumber>
    </recommendedName>
</protein>
<dbReference type="Pfam" id="PF00155">
    <property type="entry name" value="Aminotran_1_2"/>
    <property type="match status" value="1"/>
</dbReference>
<organism evidence="7 8">
    <name type="scientific">Schleiferilactobacillus shenzhenensis LY-73</name>
    <dbReference type="NCBI Taxonomy" id="1231336"/>
    <lineage>
        <taxon>Bacteria</taxon>
        <taxon>Bacillati</taxon>
        <taxon>Bacillota</taxon>
        <taxon>Bacilli</taxon>
        <taxon>Lactobacillales</taxon>
        <taxon>Lactobacillaceae</taxon>
        <taxon>Schleiferilactobacillus</taxon>
    </lineage>
</organism>
<keyword evidence="7" id="KW-0808">Transferase</keyword>
<dbReference type="Gene3D" id="3.40.640.10">
    <property type="entry name" value="Type I PLP-dependent aspartate aminotransferase-like (Major domain)"/>
    <property type="match status" value="1"/>
</dbReference>
<proteinExistence type="inferred from homology"/>
<feature type="domain" description="Aminotransferase class I/classII large" evidence="6">
    <location>
        <begin position="37"/>
        <end position="380"/>
    </location>
</feature>